<sequence>MLLVGGTGITVITVMQHQAGLNTAKSVAALLVAKSKSADKSPELGTVAQNAVGADGVTDTQGTSNASSDSSPG</sequence>
<reference evidence="2 3" key="1">
    <citation type="submission" date="2016-10" db="EMBL/GenBank/DDBJ databases">
        <authorList>
            <person name="Varghese N."/>
            <person name="Submissions S."/>
        </authorList>
    </citation>
    <scope>NUCLEOTIDE SEQUENCE [LARGE SCALE GENOMIC DNA]</scope>
    <source>
        <strain evidence="2 3">DSM 20586</strain>
    </source>
</reference>
<dbReference type="EMBL" id="FNSH01000002">
    <property type="protein sequence ID" value="SEC27052.1"/>
    <property type="molecule type" value="Genomic_DNA"/>
</dbReference>
<feature type="region of interest" description="Disordered" evidence="1">
    <location>
        <begin position="36"/>
        <end position="73"/>
    </location>
</feature>
<dbReference type="Proteomes" id="UP000183687">
    <property type="component" value="Unassembled WGS sequence"/>
</dbReference>
<proteinExistence type="predicted"/>
<evidence type="ECO:0000313" key="2">
    <source>
        <dbReference type="EMBL" id="SEC27052.1"/>
    </source>
</evidence>
<comment type="caution">
    <text evidence="2">The sequence shown here is derived from an EMBL/GenBank/DDBJ whole genome shotgun (WGS) entry which is preliminary data.</text>
</comment>
<name>A0AB38A8G1_9ACTN</name>
<dbReference type="AlphaFoldDB" id="A0AB38A8G1"/>
<protein>
    <submittedName>
        <fullName evidence="2">Uncharacterized protein</fullName>
    </submittedName>
</protein>
<dbReference type="RefSeq" id="WP_002563828.1">
    <property type="nucleotide sequence ID" value="NZ_CALJSN010000005.1"/>
</dbReference>
<feature type="compositionally biased region" description="Polar residues" evidence="1">
    <location>
        <begin position="58"/>
        <end position="73"/>
    </location>
</feature>
<organism evidence="2 3">
    <name type="scientific">Atopobium minutum</name>
    <dbReference type="NCBI Taxonomy" id="1381"/>
    <lineage>
        <taxon>Bacteria</taxon>
        <taxon>Bacillati</taxon>
        <taxon>Actinomycetota</taxon>
        <taxon>Coriobacteriia</taxon>
        <taxon>Coriobacteriales</taxon>
        <taxon>Atopobiaceae</taxon>
        <taxon>Atopobium</taxon>
    </lineage>
</organism>
<evidence type="ECO:0000313" key="3">
    <source>
        <dbReference type="Proteomes" id="UP000183687"/>
    </source>
</evidence>
<evidence type="ECO:0000256" key="1">
    <source>
        <dbReference type="SAM" id="MobiDB-lite"/>
    </source>
</evidence>
<accession>A0AB38A8G1</accession>
<gene>
    <name evidence="2" type="ORF">SAMN04489746_1574</name>
</gene>